<keyword evidence="3" id="KW-1185">Reference proteome</keyword>
<evidence type="ECO:0000313" key="3">
    <source>
        <dbReference type="Proteomes" id="UP000076532"/>
    </source>
</evidence>
<proteinExistence type="predicted"/>
<reference evidence="2 3" key="1">
    <citation type="journal article" date="2016" name="Mol. Biol. Evol.">
        <title>Comparative Genomics of Early-Diverging Mushroom-Forming Fungi Provides Insights into the Origins of Lignocellulose Decay Capabilities.</title>
        <authorList>
            <person name="Nagy L.G."/>
            <person name="Riley R."/>
            <person name="Tritt A."/>
            <person name="Adam C."/>
            <person name="Daum C."/>
            <person name="Floudas D."/>
            <person name="Sun H."/>
            <person name="Yadav J.S."/>
            <person name="Pangilinan J."/>
            <person name="Larsson K.H."/>
            <person name="Matsuura K."/>
            <person name="Barry K."/>
            <person name="Labutti K."/>
            <person name="Kuo R."/>
            <person name="Ohm R.A."/>
            <person name="Bhattacharya S.S."/>
            <person name="Shirouzu T."/>
            <person name="Yoshinaga Y."/>
            <person name="Martin F.M."/>
            <person name="Grigoriev I.V."/>
            <person name="Hibbett D.S."/>
        </authorList>
    </citation>
    <scope>NUCLEOTIDE SEQUENCE [LARGE SCALE GENOMIC DNA]</scope>
    <source>
        <strain evidence="2 3">CBS 109695</strain>
    </source>
</reference>
<dbReference type="AlphaFoldDB" id="A0A167U727"/>
<organism evidence="2 3">
    <name type="scientific">Athelia psychrophila</name>
    <dbReference type="NCBI Taxonomy" id="1759441"/>
    <lineage>
        <taxon>Eukaryota</taxon>
        <taxon>Fungi</taxon>
        <taxon>Dikarya</taxon>
        <taxon>Basidiomycota</taxon>
        <taxon>Agaricomycotina</taxon>
        <taxon>Agaricomycetes</taxon>
        <taxon>Agaricomycetidae</taxon>
        <taxon>Atheliales</taxon>
        <taxon>Atheliaceae</taxon>
        <taxon>Athelia</taxon>
    </lineage>
</organism>
<gene>
    <name evidence="2" type="ORF">FIBSPDRAFT_904862</name>
</gene>
<evidence type="ECO:0000256" key="1">
    <source>
        <dbReference type="SAM" id="MobiDB-lite"/>
    </source>
</evidence>
<sequence>MHRRKFKKRDRAFWTLNATKRASITQTTSDGETLRSDEARNGGGGEHGVSGGYTRRGPRVTARVGDRRAPRPAAHSSRRLLTEFRHMKPGCRVRETLSVEFGTETELTEFEKLTRQVVIVVEFRSCGAIEFRKLGGTCNKLSGKRSAKEFRLGHPNSDGNCRVRSGSSCENGGGRCRAQL</sequence>
<name>A0A167U727_9AGAM</name>
<feature type="region of interest" description="Disordered" evidence="1">
    <location>
        <begin position="24"/>
        <end position="75"/>
    </location>
</feature>
<feature type="compositionally biased region" description="Gly residues" evidence="1">
    <location>
        <begin position="41"/>
        <end position="51"/>
    </location>
</feature>
<dbReference type="EMBL" id="KV418025">
    <property type="protein sequence ID" value="KZP03655.1"/>
    <property type="molecule type" value="Genomic_DNA"/>
</dbReference>
<dbReference type="Proteomes" id="UP000076532">
    <property type="component" value="Unassembled WGS sequence"/>
</dbReference>
<accession>A0A167U727</accession>
<protein>
    <submittedName>
        <fullName evidence="2">Uncharacterized protein</fullName>
    </submittedName>
</protein>
<evidence type="ECO:0000313" key="2">
    <source>
        <dbReference type="EMBL" id="KZP03655.1"/>
    </source>
</evidence>